<dbReference type="InterPro" id="IPR027417">
    <property type="entry name" value="P-loop_NTPase"/>
</dbReference>
<reference evidence="2" key="1">
    <citation type="submission" date="2021-02" db="EMBL/GenBank/DDBJ databases">
        <title>Thiocyanate and organic carbon inputs drive convergent selection for specific autotrophic Afipia and Thiobacillus strains within complex microbiomes.</title>
        <authorList>
            <person name="Huddy R.J."/>
            <person name="Sachdeva R."/>
            <person name="Kadzinga F."/>
            <person name="Kantor R.S."/>
            <person name="Harrison S.T.L."/>
            <person name="Banfield J.F."/>
        </authorList>
    </citation>
    <scope>NUCLEOTIDE SEQUENCE</scope>
    <source>
        <strain evidence="2">SCN18_10_11_15_R4_P_38_20</strain>
    </source>
</reference>
<gene>
    <name evidence="2" type="primary">addB</name>
    <name evidence="2" type="ORF">J0H12_05930</name>
</gene>
<sequence length="901" mass="104085">MLSFQTLSKSSANPLKQLAWQLYHSCQEEPLEVSKALVFLPSRRAKRQFIEELQNLFPGNTFILPQVTTLRDWATQADNFLGKLLPPVSFFERELHFINFLKPYVREESQANQFAESLSSLHDEFIFAEIPFERARKLTPEAFAAHWQENLKYLEIIQERWPRFLRQIKRSDPCIHFVQFLNLQIEAWKQNPLQIPVIAAGFEEDIPVVQRFIAAIEQLPKGKVYRENCWNSLEEKTLINLFSAETSFSQDEKQGAATRTETLTQKFHLREFSSLEEEARVIALLMREQLEESDKTIALITPLRALAERVISELARWNLNIDDSYGKNLSEIPLGLFFRHSLNCVLKDFESISFLSLLKHPYMAQIHKTHIEKLEIQHLRGRLFSGNIFSLLKEIPKGTELYNFLLSLQEGASSLKYLLSQQTIRLKDLVEAHVQFIKFLSSDTVEDYRGYKEFTSQLKGLDRALSHLKIKGTDYPLVLEKLLNQVTLRPSYGVHPRLHIWGPLEAQLQTVDYLIIGGMNEKNWPGNSQQSPWLNEGMRTILGLPTRAKWYELKKNLWVNLLRAPEVILTRALREEGQIEPASRWWLELLAKLKAKGQYETHYLSSVYQQWAKILDHPLEQKILFRPAPCPPLEARPRTLSVTQIETWIRDPYSIYAREILKLKPLDPLEPGLSPALFGVMIHQILETFFKQGNAVQDEQAHEILSNLGKNTFNDALSHPVVASFWWTRFNRLITWFLGVERTLIPTTRFVEARGEIFLEGPFGLFKLKATADRIDLNEDGTACLIDYKTGRLPTRKEIDQGIKPQLPLEAAILQRGGFQGIDSHRSIVMRYMHLSGGQPAGMLLDMAEGDLVEKALKSLQEMINEYDDPKKPYASCPILEIAPSFSPYHHLSRIQEWQGL</sequence>
<accession>A0A8J7PYN0</accession>
<evidence type="ECO:0000313" key="3">
    <source>
        <dbReference type="Proteomes" id="UP000664414"/>
    </source>
</evidence>
<protein>
    <submittedName>
        <fullName evidence="2">Double-strand break repair protein AddB</fullName>
    </submittedName>
</protein>
<dbReference type="InterPro" id="IPR014153">
    <property type="entry name" value="Ds_break_AddB"/>
</dbReference>
<dbReference type="Pfam" id="PF12705">
    <property type="entry name" value="PDDEXK_1"/>
    <property type="match status" value="1"/>
</dbReference>
<evidence type="ECO:0000313" key="2">
    <source>
        <dbReference type="EMBL" id="MBN9413443.1"/>
    </source>
</evidence>
<dbReference type="NCBIfam" id="TIGR02786">
    <property type="entry name" value="addB_alphas"/>
    <property type="match status" value="1"/>
</dbReference>
<name>A0A8J7PYN0_9PROT</name>
<dbReference type="Proteomes" id="UP000664414">
    <property type="component" value="Unassembled WGS sequence"/>
</dbReference>
<proteinExistence type="predicted"/>
<comment type="caution">
    <text evidence="2">The sequence shown here is derived from an EMBL/GenBank/DDBJ whole genome shotgun (WGS) entry which is preliminary data.</text>
</comment>
<dbReference type="AlphaFoldDB" id="A0A8J7PYN0"/>
<dbReference type="EMBL" id="JAFKGL010000024">
    <property type="protein sequence ID" value="MBN9413443.1"/>
    <property type="molecule type" value="Genomic_DNA"/>
</dbReference>
<dbReference type="SUPFAM" id="SSF52540">
    <property type="entry name" value="P-loop containing nucleoside triphosphate hydrolases"/>
    <property type="match status" value="1"/>
</dbReference>
<feature type="domain" description="PD-(D/E)XK endonuclease-like" evidence="1">
    <location>
        <begin position="639"/>
        <end position="877"/>
    </location>
</feature>
<organism evidence="2 3">
    <name type="scientific">Candidatus Paracaedimonas acanthamoebae</name>
    <dbReference type="NCBI Taxonomy" id="244581"/>
    <lineage>
        <taxon>Bacteria</taxon>
        <taxon>Pseudomonadati</taxon>
        <taxon>Pseudomonadota</taxon>
        <taxon>Alphaproteobacteria</taxon>
        <taxon>Holosporales</taxon>
        <taxon>Caedimonadaceae</taxon>
        <taxon>Candidatus Paracaedimonas</taxon>
    </lineage>
</organism>
<dbReference type="InterPro" id="IPR038726">
    <property type="entry name" value="PDDEXK_AddAB-type"/>
</dbReference>
<evidence type="ECO:0000259" key="1">
    <source>
        <dbReference type="Pfam" id="PF12705"/>
    </source>
</evidence>